<dbReference type="EMBL" id="RRAZ01000014">
    <property type="protein sequence ID" value="RRH74290.1"/>
    <property type="molecule type" value="Genomic_DNA"/>
</dbReference>
<organism evidence="1 2">
    <name type="scientific">Falsigemmobacter faecalis</name>
    <dbReference type="NCBI Taxonomy" id="2488730"/>
    <lineage>
        <taxon>Bacteria</taxon>
        <taxon>Pseudomonadati</taxon>
        <taxon>Pseudomonadota</taxon>
        <taxon>Alphaproteobacteria</taxon>
        <taxon>Rhodobacterales</taxon>
        <taxon>Paracoccaceae</taxon>
        <taxon>Falsigemmobacter</taxon>
    </lineage>
</organism>
<comment type="caution">
    <text evidence="1">The sequence shown here is derived from an EMBL/GenBank/DDBJ whole genome shotgun (WGS) entry which is preliminary data.</text>
</comment>
<dbReference type="Proteomes" id="UP000282125">
    <property type="component" value="Unassembled WGS sequence"/>
</dbReference>
<gene>
    <name evidence="1" type="ORF">EG244_11090</name>
</gene>
<dbReference type="RefSeq" id="WP_124965061.1">
    <property type="nucleotide sequence ID" value="NZ_RRAZ01000014.1"/>
</dbReference>
<evidence type="ECO:0000313" key="1">
    <source>
        <dbReference type="EMBL" id="RRH74290.1"/>
    </source>
</evidence>
<keyword evidence="2" id="KW-1185">Reference proteome</keyword>
<evidence type="ECO:0000313" key="2">
    <source>
        <dbReference type="Proteomes" id="UP000282125"/>
    </source>
</evidence>
<dbReference type="AlphaFoldDB" id="A0A3P3DJ51"/>
<accession>A0A3P3DJ51</accession>
<dbReference type="OrthoDB" id="7644589at2"/>
<protein>
    <submittedName>
        <fullName evidence="1">Uncharacterized protein</fullName>
    </submittedName>
</protein>
<reference evidence="1 2" key="1">
    <citation type="submission" date="2018-11" db="EMBL/GenBank/DDBJ databases">
        <title>Gemmobacter sp. nov., YIM 102744-1 draft genome.</title>
        <authorList>
            <person name="Li G."/>
            <person name="Jiang Y."/>
        </authorList>
    </citation>
    <scope>NUCLEOTIDE SEQUENCE [LARGE SCALE GENOMIC DNA]</scope>
    <source>
        <strain evidence="1 2">YIM 102744-1</strain>
    </source>
</reference>
<proteinExistence type="predicted"/>
<sequence>MKSTPDRTRLKNLHQLSRMKSDLALAALTAARLECEKTTDQLAGLNCPPGIRFEGDDAAAMEQQRLLYRSWAERRRIALNGLLARQKAEAAERLTEAREAFGKADVIGKLCPGSVRKPRPDPG</sequence>
<name>A0A3P3DJ51_9RHOB</name>